<sequence>MASIYRLGDDGVALLVAQCYQLVDLKDLDIPPSSILKSPSVQTYIYNELFNEGVLSPIIPPETYRLRVLKALISRIEASEDWDPEEDEIIEPLITALTILMSLPKEDSSGIDSPPLLSFVKYTLPSSTRSQTTKSIATSESRGLIYGFGSTGFRTWEAALHLGTYLSCTEDGRALIQGKRVLELGAGTGFVSLLCKRHLGAKSVLMTDGNAKLVDLFNSTCLKENKLADDQDIQGEVWEWGTALAQEDGSDASVERFDVALGADLTYDTSIIPLLTDTVSTLFSSHGVKKFVLSATIRNEETFNAFLAACRDHDFRISKIQYESPSFADQTGFFHDTRTPIWTYTIEPS</sequence>
<gene>
    <name evidence="1" type="ORF">BGW36DRAFT_45351</name>
</gene>
<dbReference type="EMBL" id="JAJTJA010000011">
    <property type="protein sequence ID" value="KAH8692401.1"/>
    <property type="molecule type" value="Genomic_DNA"/>
</dbReference>
<dbReference type="AlphaFoldDB" id="A0AAD4KIS5"/>
<reference evidence="1" key="1">
    <citation type="submission" date="2021-12" db="EMBL/GenBank/DDBJ databases">
        <title>Convergent genome expansion in fungi linked to evolution of root-endophyte symbiosis.</title>
        <authorList>
            <consortium name="DOE Joint Genome Institute"/>
            <person name="Ke Y.-H."/>
            <person name="Bonito G."/>
            <person name="Liao H.-L."/>
            <person name="Looney B."/>
            <person name="Rojas-Flechas A."/>
            <person name="Nash J."/>
            <person name="Hameed K."/>
            <person name="Schadt C."/>
            <person name="Martin F."/>
            <person name="Crous P.W."/>
            <person name="Miettinen O."/>
            <person name="Magnuson J.K."/>
            <person name="Labbe J."/>
            <person name="Jacobson D."/>
            <person name="Doktycz M.J."/>
            <person name="Veneault-Fourrey C."/>
            <person name="Kuo A."/>
            <person name="Mondo S."/>
            <person name="Calhoun S."/>
            <person name="Riley R."/>
            <person name="Ohm R."/>
            <person name="LaButti K."/>
            <person name="Andreopoulos B."/>
            <person name="Pangilinan J."/>
            <person name="Nolan M."/>
            <person name="Tritt A."/>
            <person name="Clum A."/>
            <person name="Lipzen A."/>
            <person name="Daum C."/>
            <person name="Barry K."/>
            <person name="Grigoriev I.V."/>
            <person name="Vilgalys R."/>
        </authorList>
    </citation>
    <scope>NUCLEOTIDE SEQUENCE</scope>
    <source>
        <strain evidence="1">PMI_201</strain>
    </source>
</reference>
<dbReference type="Gene3D" id="3.40.50.150">
    <property type="entry name" value="Vaccinia Virus protein VP39"/>
    <property type="match status" value="1"/>
</dbReference>
<dbReference type="GO" id="GO:0032259">
    <property type="term" value="P:methylation"/>
    <property type="evidence" value="ECO:0007669"/>
    <property type="project" value="UniProtKB-KW"/>
</dbReference>
<dbReference type="PANTHER" id="PTHR14614">
    <property type="entry name" value="HEPATOCELLULAR CARCINOMA-ASSOCIATED ANTIGEN"/>
    <property type="match status" value="1"/>
</dbReference>
<name>A0AAD4KIS5_9EURO</name>
<evidence type="ECO:0000313" key="2">
    <source>
        <dbReference type="Proteomes" id="UP001201262"/>
    </source>
</evidence>
<evidence type="ECO:0000313" key="1">
    <source>
        <dbReference type="EMBL" id="KAH8692401.1"/>
    </source>
</evidence>
<keyword evidence="1" id="KW-0489">Methyltransferase</keyword>
<keyword evidence="1" id="KW-0808">Transferase</keyword>
<dbReference type="PANTHER" id="PTHR14614:SF130">
    <property type="entry name" value="PROTEIN-LYSINE N-METHYLTRANSFERASE EEF2KMT"/>
    <property type="match status" value="1"/>
</dbReference>
<proteinExistence type="predicted"/>
<dbReference type="GeneID" id="70252162"/>
<dbReference type="Pfam" id="PF10294">
    <property type="entry name" value="Methyltransf_16"/>
    <property type="match status" value="1"/>
</dbReference>
<dbReference type="GO" id="GO:0005737">
    <property type="term" value="C:cytoplasm"/>
    <property type="evidence" value="ECO:0007669"/>
    <property type="project" value="TreeGrafter"/>
</dbReference>
<dbReference type="Proteomes" id="UP001201262">
    <property type="component" value="Unassembled WGS sequence"/>
</dbReference>
<protein>
    <submittedName>
        <fullName evidence="1">Methyltransferase-domain-containing protein</fullName>
    </submittedName>
</protein>
<dbReference type="InterPro" id="IPR019410">
    <property type="entry name" value="Methyltransf_16"/>
</dbReference>
<organism evidence="1 2">
    <name type="scientific">Talaromyces proteolyticus</name>
    <dbReference type="NCBI Taxonomy" id="1131652"/>
    <lineage>
        <taxon>Eukaryota</taxon>
        <taxon>Fungi</taxon>
        <taxon>Dikarya</taxon>
        <taxon>Ascomycota</taxon>
        <taxon>Pezizomycotina</taxon>
        <taxon>Eurotiomycetes</taxon>
        <taxon>Eurotiomycetidae</taxon>
        <taxon>Eurotiales</taxon>
        <taxon>Trichocomaceae</taxon>
        <taxon>Talaromyces</taxon>
        <taxon>Talaromyces sect. Bacilispori</taxon>
    </lineage>
</organism>
<dbReference type="InterPro" id="IPR029063">
    <property type="entry name" value="SAM-dependent_MTases_sf"/>
</dbReference>
<accession>A0AAD4KIS5</accession>
<keyword evidence="2" id="KW-1185">Reference proteome</keyword>
<comment type="caution">
    <text evidence="1">The sequence shown here is derived from an EMBL/GenBank/DDBJ whole genome shotgun (WGS) entry which is preliminary data.</text>
</comment>
<dbReference type="SUPFAM" id="SSF53335">
    <property type="entry name" value="S-adenosyl-L-methionine-dependent methyltransferases"/>
    <property type="match status" value="1"/>
</dbReference>
<dbReference type="GO" id="GO:0008757">
    <property type="term" value="F:S-adenosylmethionine-dependent methyltransferase activity"/>
    <property type="evidence" value="ECO:0007669"/>
    <property type="project" value="UniProtKB-ARBA"/>
</dbReference>
<dbReference type="RefSeq" id="XP_046068398.1">
    <property type="nucleotide sequence ID" value="XM_046221875.1"/>
</dbReference>